<keyword evidence="5" id="KW-0862">Zinc</keyword>
<dbReference type="FunCoup" id="J4HVX0">
    <property type="interactions" value="271"/>
</dbReference>
<dbReference type="STRING" id="599839.J4HVX0"/>
<evidence type="ECO:0000259" key="8">
    <source>
        <dbReference type="SMART" id="SM00829"/>
    </source>
</evidence>
<dbReference type="PANTHER" id="PTHR42940">
    <property type="entry name" value="ALCOHOL DEHYDROGENASE 1-RELATED"/>
    <property type="match status" value="1"/>
</dbReference>
<evidence type="ECO:0000256" key="1">
    <source>
        <dbReference type="ARBA" id="ARBA00001947"/>
    </source>
</evidence>
<evidence type="ECO:0000256" key="6">
    <source>
        <dbReference type="ARBA" id="ARBA00023002"/>
    </source>
</evidence>
<dbReference type="InterPro" id="IPR013149">
    <property type="entry name" value="ADH-like_C"/>
</dbReference>
<dbReference type="GO" id="GO:0005737">
    <property type="term" value="C:cytoplasm"/>
    <property type="evidence" value="ECO:0007669"/>
    <property type="project" value="TreeGrafter"/>
</dbReference>
<dbReference type="Gene3D" id="3.90.180.10">
    <property type="entry name" value="Medium-chain alcohol dehydrogenases, catalytic domain"/>
    <property type="match status" value="1"/>
</dbReference>
<dbReference type="SUPFAM" id="SSF50129">
    <property type="entry name" value="GroES-like"/>
    <property type="match status" value="1"/>
</dbReference>
<evidence type="ECO:0000313" key="10">
    <source>
        <dbReference type="Proteomes" id="UP000006352"/>
    </source>
</evidence>
<evidence type="ECO:0000256" key="5">
    <source>
        <dbReference type="ARBA" id="ARBA00022833"/>
    </source>
</evidence>
<comment type="cofactor">
    <cofactor evidence="1">
        <name>Zn(2+)</name>
        <dbReference type="ChEBI" id="CHEBI:29105"/>
    </cofactor>
</comment>
<evidence type="ECO:0000256" key="3">
    <source>
        <dbReference type="ARBA" id="ARBA00013190"/>
    </source>
</evidence>
<name>J4HVX0_9APHY</name>
<reference evidence="9 10" key="1">
    <citation type="journal article" date="2012" name="Appl. Environ. Microbiol.">
        <title>Short-read sequencing for genomic analysis of the brown rot fungus Fibroporia radiculosa.</title>
        <authorList>
            <person name="Tang J.D."/>
            <person name="Perkins A.D."/>
            <person name="Sonstegard T.S."/>
            <person name="Schroeder S.G."/>
            <person name="Burgess S.C."/>
            <person name="Diehl S.V."/>
        </authorList>
    </citation>
    <scope>NUCLEOTIDE SEQUENCE [LARGE SCALE GENOMIC DNA]</scope>
    <source>
        <strain evidence="9 10">TFFH 294</strain>
    </source>
</reference>
<dbReference type="HOGENOM" id="CLU_026673_20_1_1"/>
<gene>
    <name evidence="9" type="ORF">FIBRA_03296</name>
</gene>
<feature type="domain" description="Enoyl reductase (ER)" evidence="8">
    <location>
        <begin position="29"/>
        <end position="349"/>
    </location>
</feature>
<keyword evidence="7" id="KW-0520">NAD</keyword>
<comment type="similarity">
    <text evidence="2">Belongs to the zinc-containing alcohol dehydrogenase family.</text>
</comment>
<dbReference type="GO" id="GO:0004022">
    <property type="term" value="F:alcohol dehydrogenase (NAD+) activity"/>
    <property type="evidence" value="ECO:0007669"/>
    <property type="project" value="UniProtKB-EC"/>
</dbReference>
<dbReference type="SUPFAM" id="SSF51735">
    <property type="entry name" value="NAD(P)-binding Rossmann-fold domains"/>
    <property type="match status" value="1"/>
</dbReference>
<keyword evidence="6" id="KW-0560">Oxidoreductase</keyword>
<evidence type="ECO:0000256" key="7">
    <source>
        <dbReference type="ARBA" id="ARBA00023027"/>
    </source>
</evidence>
<protein>
    <recommendedName>
        <fullName evidence="3">alcohol dehydrogenase</fullName>
        <ecNumber evidence="3">1.1.1.1</ecNumber>
    </recommendedName>
</protein>
<dbReference type="Proteomes" id="UP000006352">
    <property type="component" value="Unassembled WGS sequence"/>
</dbReference>
<dbReference type="GO" id="GO:0046872">
    <property type="term" value="F:metal ion binding"/>
    <property type="evidence" value="ECO:0007669"/>
    <property type="project" value="UniProtKB-KW"/>
</dbReference>
<dbReference type="PANTHER" id="PTHR42940:SF3">
    <property type="entry name" value="ALCOHOL DEHYDROGENASE 1-RELATED"/>
    <property type="match status" value="1"/>
</dbReference>
<proteinExistence type="inferred from homology"/>
<dbReference type="AlphaFoldDB" id="J4HVX0"/>
<keyword evidence="10" id="KW-1185">Reference proteome</keyword>
<dbReference type="InParanoid" id="J4HVX0"/>
<evidence type="ECO:0000256" key="4">
    <source>
        <dbReference type="ARBA" id="ARBA00022723"/>
    </source>
</evidence>
<dbReference type="Pfam" id="PF08240">
    <property type="entry name" value="ADH_N"/>
    <property type="match status" value="1"/>
</dbReference>
<sequence length="350" mass="36593">MASQLGLQNETIPLTTRAAVTTALGMRTELSSDWPVKNPSALAPGECIVKIEYTGVCHSDLHLMLGDWLEQPLLPSVGGHEGVGRVVAIGAHTADRGVKIGDRVGIKHTIGTCMRCDMCLRGFDQHCPDRVVSGRDVDGTFAEYMVAFVDQLIPIPAALSSVAAAPILCAGVTVYDALKKLDAPTGSWLVISGGGGGLGHLGIQYAISRGLRVAAIDTGADKRTLCLSLGAEAFIDYAESTDVPADVRAATDPLGVHAALVTTTSSLSYVQAAKYVRRQGTILCVGVPPTLTDFPIGLVVDRGIKLIASQTGGRLAVQEALALAARGKYGLQPVSFRPDESSLDAMHVIG</sequence>
<dbReference type="FunFam" id="3.40.50.720:FF:000039">
    <property type="entry name" value="Alcohol dehydrogenase AdhP"/>
    <property type="match status" value="1"/>
</dbReference>
<dbReference type="SMART" id="SM00829">
    <property type="entry name" value="PKS_ER"/>
    <property type="match status" value="1"/>
</dbReference>
<accession>J4HVX0</accession>
<dbReference type="Gene3D" id="3.40.50.720">
    <property type="entry name" value="NAD(P)-binding Rossmann-like Domain"/>
    <property type="match status" value="1"/>
</dbReference>
<organism evidence="9 10">
    <name type="scientific">Fibroporia radiculosa</name>
    <dbReference type="NCBI Taxonomy" id="599839"/>
    <lineage>
        <taxon>Eukaryota</taxon>
        <taxon>Fungi</taxon>
        <taxon>Dikarya</taxon>
        <taxon>Basidiomycota</taxon>
        <taxon>Agaricomycotina</taxon>
        <taxon>Agaricomycetes</taxon>
        <taxon>Polyporales</taxon>
        <taxon>Fibroporiaceae</taxon>
        <taxon>Fibroporia</taxon>
    </lineage>
</organism>
<evidence type="ECO:0000256" key="2">
    <source>
        <dbReference type="ARBA" id="ARBA00008072"/>
    </source>
</evidence>
<dbReference type="OrthoDB" id="1879366at2759"/>
<evidence type="ECO:0000313" key="9">
    <source>
        <dbReference type="EMBL" id="CCM01247.1"/>
    </source>
</evidence>
<dbReference type="EC" id="1.1.1.1" evidence="3"/>
<dbReference type="RefSeq" id="XP_012180530.1">
    <property type="nucleotide sequence ID" value="XM_012325140.1"/>
</dbReference>
<dbReference type="InterPro" id="IPR011032">
    <property type="entry name" value="GroES-like_sf"/>
</dbReference>
<keyword evidence="4" id="KW-0479">Metal-binding</keyword>
<dbReference type="GeneID" id="24096158"/>
<dbReference type="EMBL" id="HE797024">
    <property type="protein sequence ID" value="CCM01247.1"/>
    <property type="molecule type" value="Genomic_DNA"/>
</dbReference>
<dbReference type="CDD" id="cd08297">
    <property type="entry name" value="CAD3"/>
    <property type="match status" value="1"/>
</dbReference>
<dbReference type="InterPro" id="IPR013154">
    <property type="entry name" value="ADH-like_N"/>
</dbReference>
<dbReference type="Pfam" id="PF00107">
    <property type="entry name" value="ADH_zinc_N"/>
    <property type="match status" value="1"/>
</dbReference>
<dbReference type="InterPro" id="IPR036291">
    <property type="entry name" value="NAD(P)-bd_dom_sf"/>
</dbReference>
<dbReference type="InterPro" id="IPR020843">
    <property type="entry name" value="ER"/>
</dbReference>